<dbReference type="Proteomes" id="UP000247792">
    <property type="component" value="Unassembled WGS sequence"/>
</dbReference>
<evidence type="ECO:0000256" key="1">
    <source>
        <dbReference type="SAM" id="MobiDB-lite"/>
    </source>
</evidence>
<name>A0A318K0W7_9BURK</name>
<dbReference type="EMBL" id="QJKB01000001">
    <property type="protein sequence ID" value="PXX46934.1"/>
    <property type="molecule type" value="Genomic_DNA"/>
</dbReference>
<proteinExistence type="predicted"/>
<protein>
    <submittedName>
        <fullName evidence="2">Uncharacterized protein</fullName>
    </submittedName>
</protein>
<feature type="compositionally biased region" description="Polar residues" evidence="1">
    <location>
        <begin position="78"/>
        <end position="88"/>
    </location>
</feature>
<feature type="region of interest" description="Disordered" evidence="1">
    <location>
        <begin position="74"/>
        <end position="97"/>
    </location>
</feature>
<evidence type="ECO:0000313" key="3">
    <source>
        <dbReference type="Proteomes" id="UP000247792"/>
    </source>
</evidence>
<reference evidence="2 3" key="1">
    <citation type="submission" date="2018-05" db="EMBL/GenBank/DDBJ databases">
        <title>Genomic Encyclopedia of Type Strains, Phase IV (KMG-IV): sequencing the most valuable type-strain genomes for metagenomic binning, comparative biology and taxonomic classification.</title>
        <authorList>
            <person name="Goeker M."/>
        </authorList>
    </citation>
    <scope>NUCLEOTIDE SEQUENCE [LARGE SCALE GENOMIC DNA]</scope>
    <source>
        <strain evidence="2 3">DSM 19792</strain>
    </source>
</reference>
<comment type="caution">
    <text evidence="2">The sequence shown here is derived from an EMBL/GenBank/DDBJ whole genome shotgun (WGS) entry which is preliminary data.</text>
</comment>
<keyword evidence="3" id="KW-1185">Reference proteome</keyword>
<dbReference type="AlphaFoldDB" id="A0A318K0W7"/>
<accession>A0A318K0W7</accession>
<evidence type="ECO:0000313" key="2">
    <source>
        <dbReference type="EMBL" id="PXX46934.1"/>
    </source>
</evidence>
<gene>
    <name evidence="2" type="ORF">DFR42_101510</name>
</gene>
<sequence length="149" mass="16984">MSTYEKQPDKALTAEQRFRDAFERLKHAVPQVLPKGTPVSQNNVAKEAKCDPSALRKARYPLLVIAIQEWVEGHKSDQAPSERQNLLKQRQKKRDTRETMLDLKLQRDHAVGLIADADLRIVELSEKVADLQARLDELKPSAKVLNHSK</sequence>
<organism evidence="2 3">
    <name type="scientific">Undibacterium pigrum</name>
    <dbReference type="NCBI Taxonomy" id="401470"/>
    <lineage>
        <taxon>Bacteria</taxon>
        <taxon>Pseudomonadati</taxon>
        <taxon>Pseudomonadota</taxon>
        <taxon>Betaproteobacteria</taxon>
        <taxon>Burkholderiales</taxon>
        <taxon>Oxalobacteraceae</taxon>
        <taxon>Undibacterium</taxon>
    </lineage>
</organism>
<dbReference type="RefSeq" id="WP_211324116.1">
    <property type="nucleotide sequence ID" value="NZ_QJKB01000001.1"/>
</dbReference>